<sequence length="258" mass="26971">MRFEGRCAVVTGGGGGFGKAFGAALAAEGCNVVLADVYEAGLEANAELINQAEPGRALGVRCDVTSGEAVAAMTAQAVESFGSLDILINNAGGSMGVPKDAIDQVKEEDWDKVVNLNLKGTFLCTRSAAGYMKKAGYGKIVNLSSITARLGGQLTPVQYVSAKGAVIAFTRHVAQELGPFGINVNAVAPGVVLTGERLEKMWYGRKSEDERQAYVSQLPLRRLGSPQEIAEAVLFLCSDQASFITGVTLDINGGMFSA</sequence>
<name>A0AAU9F106_9BACT</name>
<dbReference type="Proteomes" id="UP001366166">
    <property type="component" value="Chromosome"/>
</dbReference>
<dbReference type="PANTHER" id="PTHR24321:SF8">
    <property type="entry name" value="ESTRADIOL 17-BETA-DEHYDROGENASE 8-RELATED"/>
    <property type="match status" value="1"/>
</dbReference>
<dbReference type="EMBL" id="AP028679">
    <property type="protein sequence ID" value="BEQ13752.1"/>
    <property type="molecule type" value="Genomic_DNA"/>
</dbReference>
<dbReference type="Gene3D" id="3.40.50.720">
    <property type="entry name" value="NAD(P)-binding Rossmann-like Domain"/>
    <property type="match status" value="1"/>
</dbReference>
<gene>
    <name evidence="3" type="primary">fabG-2</name>
    <name evidence="3" type="ORF">FAK_08180</name>
</gene>
<dbReference type="GO" id="GO:0016491">
    <property type="term" value="F:oxidoreductase activity"/>
    <property type="evidence" value="ECO:0007669"/>
    <property type="project" value="UniProtKB-KW"/>
</dbReference>
<protein>
    <submittedName>
        <fullName evidence="3">Beta-ketoacyl-ACP reductase</fullName>
    </submittedName>
</protein>
<dbReference type="PANTHER" id="PTHR24321">
    <property type="entry name" value="DEHYDROGENASES, SHORT CHAIN"/>
    <property type="match status" value="1"/>
</dbReference>
<reference evidence="4" key="1">
    <citation type="journal article" date="2023" name="Arch. Microbiol.">
        <title>Desulfoferula mesophilus gen. nov. sp. nov., a mesophilic sulfate-reducing bacterium isolated from a brackish lake sediment.</title>
        <authorList>
            <person name="Watanabe T."/>
            <person name="Yabe T."/>
            <person name="Tsuji J.M."/>
            <person name="Fukui M."/>
        </authorList>
    </citation>
    <scope>NUCLEOTIDE SEQUENCE [LARGE SCALE GENOMIC DNA]</scope>
    <source>
        <strain evidence="4">12FAK</strain>
    </source>
</reference>
<evidence type="ECO:0000256" key="2">
    <source>
        <dbReference type="ARBA" id="ARBA00023002"/>
    </source>
</evidence>
<dbReference type="InterPro" id="IPR036291">
    <property type="entry name" value="NAD(P)-bd_dom_sf"/>
</dbReference>
<organism evidence="3 4">
    <name type="scientific">Desulfoferula mesophila</name>
    <dbReference type="NCBI Taxonomy" id="3058419"/>
    <lineage>
        <taxon>Bacteria</taxon>
        <taxon>Pseudomonadati</taxon>
        <taxon>Thermodesulfobacteriota</taxon>
        <taxon>Desulfarculia</taxon>
        <taxon>Desulfarculales</taxon>
        <taxon>Desulfarculaceae</taxon>
        <taxon>Desulfoferula</taxon>
    </lineage>
</organism>
<dbReference type="Pfam" id="PF13561">
    <property type="entry name" value="adh_short_C2"/>
    <property type="match status" value="1"/>
</dbReference>
<keyword evidence="4" id="KW-1185">Reference proteome</keyword>
<dbReference type="FunFam" id="3.40.50.720:FF:000084">
    <property type="entry name" value="Short-chain dehydrogenase reductase"/>
    <property type="match status" value="1"/>
</dbReference>
<dbReference type="PRINTS" id="PR00080">
    <property type="entry name" value="SDRFAMILY"/>
</dbReference>
<comment type="similarity">
    <text evidence="1">Belongs to the short-chain dehydrogenases/reductases (SDR) family.</text>
</comment>
<evidence type="ECO:0000256" key="1">
    <source>
        <dbReference type="ARBA" id="ARBA00006484"/>
    </source>
</evidence>
<dbReference type="AlphaFoldDB" id="A0AAU9F106"/>
<keyword evidence="2" id="KW-0560">Oxidoreductase</keyword>
<proteinExistence type="inferred from homology"/>
<dbReference type="SUPFAM" id="SSF51735">
    <property type="entry name" value="NAD(P)-binding Rossmann-fold domains"/>
    <property type="match status" value="1"/>
</dbReference>
<accession>A0AAU9F106</accession>
<evidence type="ECO:0000313" key="3">
    <source>
        <dbReference type="EMBL" id="BEQ13752.1"/>
    </source>
</evidence>
<dbReference type="KEGG" id="dmp:FAK_08180"/>
<evidence type="ECO:0000313" key="4">
    <source>
        <dbReference type="Proteomes" id="UP001366166"/>
    </source>
</evidence>
<dbReference type="PRINTS" id="PR00081">
    <property type="entry name" value="GDHRDH"/>
</dbReference>
<dbReference type="NCBIfam" id="NF005559">
    <property type="entry name" value="PRK07231.1"/>
    <property type="match status" value="1"/>
</dbReference>
<dbReference type="InterPro" id="IPR002347">
    <property type="entry name" value="SDR_fam"/>
</dbReference>
<dbReference type="RefSeq" id="WP_338605499.1">
    <property type="nucleotide sequence ID" value="NZ_AP028679.1"/>
</dbReference>